<dbReference type="EMBL" id="NEVQ01000022">
    <property type="protein sequence ID" value="OZI50736.1"/>
    <property type="molecule type" value="Genomic_DNA"/>
</dbReference>
<organism evidence="2 3">
    <name type="scientific">Bordetella genomosp. 4</name>
    <dbReference type="NCBI Taxonomy" id="463044"/>
    <lineage>
        <taxon>Bacteria</taxon>
        <taxon>Pseudomonadati</taxon>
        <taxon>Pseudomonadota</taxon>
        <taxon>Betaproteobacteria</taxon>
        <taxon>Burkholderiales</taxon>
        <taxon>Alcaligenaceae</taxon>
        <taxon>Bordetella</taxon>
    </lineage>
</organism>
<protein>
    <submittedName>
        <fullName evidence="2">Uncharacterized protein</fullName>
    </submittedName>
</protein>
<proteinExistence type="predicted"/>
<keyword evidence="1" id="KW-0472">Membrane</keyword>
<name>A0A261TM47_9BORD</name>
<evidence type="ECO:0000313" key="2">
    <source>
        <dbReference type="EMBL" id="OZI50736.1"/>
    </source>
</evidence>
<dbReference type="AlphaFoldDB" id="A0A261TM47"/>
<keyword evidence="1" id="KW-1133">Transmembrane helix</keyword>
<keyword evidence="1" id="KW-0812">Transmembrane</keyword>
<feature type="transmembrane region" description="Helical" evidence="1">
    <location>
        <begin position="34"/>
        <end position="55"/>
    </location>
</feature>
<reference evidence="2 3" key="1">
    <citation type="submission" date="2017-05" db="EMBL/GenBank/DDBJ databases">
        <title>Complete and WGS of Bordetella genogroups.</title>
        <authorList>
            <person name="Spilker T."/>
            <person name="LiPuma J."/>
        </authorList>
    </citation>
    <scope>NUCLEOTIDE SEQUENCE [LARGE SCALE GENOMIC DNA]</scope>
    <source>
        <strain evidence="2 3">AU9919</strain>
    </source>
</reference>
<keyword evidence="3" id="KW-1185">Reference proteome</keyword>
<comment type="caution">
    <text evidence="2">The sequence shown here is derived from an EMBL/GenBank/DDBJ whole genome shotgun (WGS) entry which is preliminary data.</text>
</comment>
<sequence>MFREDLLKGGIGLEALAAAHKNLRIEASLLENRTVSMGAGATAIVSIITSILTTVSTQDHMITSGRTFLILFVLVLALYFYFFLKTVIPNTKHRQQELVCFLTWYEQELASLSPKLPH</sequence>
<evidence type="ECO:0000313" key="3">
    <source>
        <dbReference type="Proteomes" id="UP000216885"/>
    </source>
</evidence>
<accession>A0A261TM47</accession>
<feature type="transmembrane region" description="Helical" evidence="1">
    <location>
        <begin position="67"/>
        <end position="84"/>
    </location>
</feature>
<evidence type="ECO:0000256" key="1">
    <source>
        <dbReference type="SAM" id="Phobius"/>
    </source>
</evidence>
<dbReference type="Proteomes" id="UP000216885">
    <property type="component" value="Unassembled WGS sequence"/>
</dbReference>
<gene>
    <name evidence="2" type="ORF">CAL20_23170</name>
</gene>